<evidence type="ECO:0000313" key="2">
    <source>
        <dbReference type="EMBL" id="MCY6369607.1"/>
    </source>
</evidence>
<protein>
    <submittedName>
        <fullName evidence="2">Zinc-ribbon domain-containing protein</fullName>
    </submittedName>
</protein>
<dbReference type="InterPro" id="IPR025306">
    <property type="entry name" value="Zn-bnd_dom_prob"/>
</dbReference>
<feature type="domain" description="Probable zinc-binding" evidence="1">
    <location>
        <begin position="2"/>
        <end position="49"/>
    </location>
</feature>
<reference evidence="2" key="1">
    <citation type="submission" date="2022-12" db="EMBL/GenBank/DDBJ databases">
        <authorList>
            <person name="Wang J."/>
        </authorList>
    </citation>
    <scope>NUCLEOTIDE SEQUENCE</scope>
    <source>
        <strain evidence="2">HY-42-06</strain>
    </source>
</reference>
<gene>
    <name evidence="2" type="ORF">OXH55_02955</name>
</gene>
<dbReference type="RefSeq" id="WP_268047982.1">
    <property type="nucleotide sequence ID" value="NZ_JAPQES010000001.1"/>
</dbReference>
<dbReference type="EMBL" id="JAPQES010000001">
    <property type="protein sequence ID" value="MCY6369607.1"/>
    <property type="molecule type" value="Genomic_DNA"/>
</dbReference>
<keyword evidence="3" id="KW-1185">Reference proteome</keyword>
<dbReference type="Proteomes" id="UP001079657">
    <property type="component" value="Unassembled WGS sequence"/>
</dbReference>
<comment type="caution">
    <text evidence="2">The sequence shown here is derived from an EMBL/GenBank/DDBJ whole genome shotgun (WGS) entry which is preliminary data.</text>
</comment>
<organism evidence="2 3">
    <name type="scientific">Clostridium ganghwense</name>
    <dbReference type="NCBI Taxonomy" id="312089"/>
    <lineage>
        <taxon>Bacteria</taxon>
        <taxon>Bacillati</taxon>
        <taxon>Bacillota</taxon>
        <taxon>Clostridia</taxon>
        <taxon>Eubacteriales</taxon>
        <taxon>Clostridiaceae</taxon>
        <taxon>Clostridium</taxon>
    </lineage>
</organism>
<evidence type="ECO:0000259" key="1">
    <source>
        <dbReference type="Pfam" id="PF13451"/>
    </source>
</evidence>
<accession>A0ABT4CKN6</accession>
<proteinExistence type="predicted"/>
<evidence type="ECO:0000313" key="3">
    <source>
        <dbReference type="Proteomes" id="UP001079657"/>
    </source>
</evidence>
<sequence length="53" mass="6385">MADKTLVCKDCGNEFLFTEGEQAFYKEKGFENEPVRCPDCRRKRKQQRNNNRR</sequence>
<dbReference type="Pfam" id="PF13451">
    <property type="entry name" value="zf_Tbcl"/>
    <property type="match status" value="1"/>
</dbReference>
<name>A0ABT4CKN6_9CLOT</name>